<protein>
    <submittedName>
        <fullName evidence="6">Glutathione metabolism protein</fullName>
    </submittedName>
</protein>
<evidence type="ECO:0000256" key="4">
    <source>
        <dbReference type="ARBA" id="ARBA00023136"/>
    </source>
</evidence>
<evidence type="ECO:0000256" key="3">
    <source>
        <dbReference type="ARBA" id="ARBA00022989"/>
    </source>
</evidence>
<name>A0A4Q7ILB1_9GAMM</name>
<proteinExistence type="predicted"/>
<keyword evidence="4 5" id="KW-0472">Membrane</keyword>
<evidence type="ECO:0000256" key="2">
    <source>
        <dbReference type="ARBA" id="ARBA00022692"/>
    </source>
</evidence>
<dbReference type="Gene3D" id="1.20.120.550">
    <property type="entry name" value="Membrane associated eicosanoid/glutathione metabolism-like domain"/>
    <property type="match status" value="1"/>
</dbReference>
<dbReference type="InterPro" id="IPR023352">
    <property type="entry name" value="MAPEG-like_dom_sf"/>
</dbReference>
<organism evidence="6 7">
    <name type="scientific">Pseudoalteromonas phenolica</name>
    <dbReference type="NCBI Taxonomy" id="161398"/>
    <lineage>
        <taxon>Bacteria</taxon>
        <taxon>Pseudomonadati</taxon>
        <taxon>Pseudomonadota</taxon>
        <taxon>Gammaproteobacteria</taxon>
        <taxon>Alteromonadales</taxon>
        <taxon>Pseudoalteromonadaceae</taxon>
        <taxon>Pseudoalteromonas</taxon>
    </lineage>
</organism>
<dbReference type="RefSeq" id="WP_130256557.1">
    <property type="nucleotide sequence ID" value="NZ_PPSX01000066.1"/>
</dbReference>
<dbReference type="Proteomes" id="UP000291338">
    <property type="component" value="Unassembled WGS sequence"/>
</dbReference>
<dbReference type="PANTHER" id="PTHR35814">
    <property type="match status" value="1"/>
</dbReference>
<keyword evidence="3 5" id="KW-1133">Transmembrane helix</keyword>
<dbReference type="Pfam" id="PF01124">
    <property type="entry name" value="MAPEG"/>
    <property type="match status" value="1"/>
</dbReference>
<dbReference type="PANTHER" id="PTHR35814:SF1">
    <property type="entry name" value="GLUTATHIONE S-TRANSFERASE-RELATED"/>
    <property type="match status" value="1"/>
</dbReference>
<dbReference type="GO" id="GO:0016020">
    <property type="term" value="C:membrane"/>
    <property type="evidence" value="ECO:0007669"/>
    <property type="project" value="UniProtKB-SubCell"/>
</dbReference>
<dbReference type="AlphaFoldDB" id="A0A4Q7ILB1"/>
<dbReference type="InterPro" id="IPR001129">
    <property type="entry name" value="Membr-assoc_MAPEG"/>
</dbReference>
<feature type="transmembrane region" description="Helical" evidence="5">
    <location>
        <begin position="6"/>
        <end position="22"/>
    </location>
</feature>
<reference evidence="6 7" key="1">
    <citation type="submission" date="2018-01" db="EMBL/GenBank/DDBJ databases">
        <title>Co-occurrence of chitin degradation, pigmentation and bioactivity in marine Pseudoalteromonas.</title>
        <authorList>
            <person name="Paulsen S."/>
            <person name="Gram L."/>
            <person name="Machado H."/>
        </authorList>
    </citation>
    <scope>NUCLEOTIDE SEQUENCE [LARGE SCALE GENOMIC DNA]</scope>
    <source>
        <strain evidence="6 7">S3898</strain>
    </source>
</reference>
<keyword evidence="2 5" id="KW-0812">Transmembrane</keyword>
<feature type="transmembrane region" description="Helical" evidence="5">
    <location>
        <begin position="103"/>
        <end position="125"/>
    </location>
</feature>
<evidence type="ECO:0000256" key="1">
    <source>
        <dbReference type="ARBA" id="ARBA00004370"/>
    </source>
</evidence>
<dbReference type="EMBL" id="PPSX01000066">
    <property type="protein sequence ID" value="RZQ52066.1"/>
    <property type="molecule type" value="Genomic_DNA"/>
</dbReference>
<evidence type="ECO:0000256" key="5">
    <source>
        <dbReference type="SAM" id="Phobius"/>
    </source>
</evidence>
<evidence type="ECO:0000313" key="7">
    <source>
        <dbReference type="Proteomes" id="UP000291338"/>
    </source>
</evidence>
<gene>
    <name evidence="6" type="ORF">C1E23_16140</name>
</gene>
<sequence>MITPIYVALLAILFVFLSFKTIKIRKRLQIGVGTGDNPELLRAMRVHANFAEYVPITLILILSVELLKGHFVIVHCLGASLLISRALHAYGVSQAKENLKFRVSGMLLTFSTMLVSIVSILYLSIF</sequence>
<comment type="subcellular location">
    <subcellularLocation>
        <location evidence="1">Membrane</location>
    </subcellularLocation>
</comment>
<accession>A0A4Q7ILB1</accession>
<dbReference type="SUPFAM" id="SSF161084">
    <property type="entry name" value="MAPEG domain-like"/>
    <property type="match status" value="1"/>
</dbReference>
<evidence type="ECO:0000313" key="6">
    <source>
        <dbReference type="EMBL" id="RZQ52066.1"/>
    </source>
</evidence>
<comment type="caution">
    <text evidence="6">The sequence shown here is derived from an EMBL/GenBank/DDBJ whole genome shotgun (WGS) entry which is preliminary data.</text>
</comment>